<dbReference type="InterPro" id="IPR001841">
    <property type="entry name" value="Znf_RING"/>
</dbReference>
<feature type="region of interest" description="Disordered" evidence="4">
    <location>
        <begin position="33"/>
        <end position="111"/>
    </location>
</feature>
<sequence>MIQLKLIFLGASILIGVSLAAIAYFQENNERNQHSYSNNGNSYHGGSYSRQSSNRDVPPPQDRSTFRRRLPRTSRKKDETENEDKKTVETVRQDYRQPENTTSRKKEETGREGETKIENCNLCKMALGKKYVKLLCDDKFHLPCLNKWLDDGNKCCPTCKCQNI</sequence>
<reference evidence="8" key="1">
    <citation type="submission" date="2025-08" db="UniProtKB">
        <authorList>
            <consortium name="RefSeq"/>
        </authorList>
    </citation>
    <scope>IDENTIFICATION</scope>
    <source>
        <tissue evidence="8">Gonads</tissue>
    </source>
</reference>
<dbReference type="SUPFAM" id="SSF57850">
    <property type="entry name" value="RING/U-box"/>
    <property type="match status" value="1"/>
</dbReference>
<dbReference type="InParanoid" id="A0A6J2XW33"/>
<gene>
    <name evidence="8" type="primary">LOC115882028</name>
</gene>
<dbReference type="Proteomes" id="UP000504635">
    <property type="component" value="Unplaced"/>
</dbReference>
<evidence type="ECO:0000256" key="4">
    <source>
        <dbReference type="SAM" id="MobiDB-lite"/>
    </source>
</evidence>
<dbReference type="AlphaFoldDB" id="A0A6J2XW33"/>
<dbReference type="Gene3D" id="3.30.40.10">
    <property type="entry name" value="Zinc/RING finger domain, C3HC4 (zinc finger)"/>
    <property type="match status" value="1"/>
</dbReference>
<organism evidence="7 8">
    <name type="scientific">Sitophilus oryzae</name>
    <name type="common">Rice weevil</name>
    <name type="synonym">Curculio oryzae</name>
    <dbReference type="NCBI Taxonomy" id="7048"/>
    <lineage>
        <taxon>Eukaryota</taxon>
        <taxon>Metazoa</taxon>
        <taxon>Ecdysozoa</taxon>
        <taxon>Arthropoda</taxon>
        <taxon>Hexapoda</taxon>
        <taxon>Insecta</taxon>
        <taxon>Pterygota</taxon>
        <taxon>Neoptera</taxon>
        <taxon>Endopterygota</taxon>
        <taxon>Coleoptera</taxon>
        <taxon>Polyphaga</taxon>
        <taxon>Cucujiformia</taxon>
        <taxon>Curculionidae</taxon>
        <taxon>Dryophthorinae</taxon>
        <taxon>Sitophilus</taxon>
    </lineage>
</organism>
<dbReference type="CDD" id="cd16448">
    <property type="entry name" value="RING-H2"/>
    <property type="match status" value="1"/>
</dbReference>
<evidence type="ECO:0000256" key="5">
    <source>
        <dbReference type="SAM" id="SignalP"/>
    </source>
</evidence>
<feature type="compositionally biased region" description="Polar residues" evidence="4">
    <location>
        <begin position="34"/>
        <end position="55"/>
    </location>
</feature>
<proteinExistence type="predicted"/>
<keyword evidence="7" id="KW-1185">Reference proteome</keyword>
<keyword evidence="1 3" id="KW-0479">Metal-binding</keyword>
<evidence type="ECO:0000256" key="2">
    <source>
        <dbReference type="ARBA" id="ARBA00022833"/>
    </source>
</evidence>
<dbReference type="OrthoDB" id="2193062at2759"/>
<dbReference type="GO" id="GO:0008270">
    <property type="term" value="F:zinc ion binding"/>
    <property type="evidence" value="ECO:0007669"/>
    <property type="project" value="UniProtKB-KW"/>
</dbReference>
<accession>A0A6J2XW33</accession>
<dbReference type="InterPro" id="IPR013083">
    <property type="entry name" value="Znf_RING/FYVE/PHD"/>
</dbReference>
<feature type="compositionally biased region" description="Basic residues" evidence="4">
    <location>
        <begin position="66"/>
        <end position="75"/>
    </location>
</feature>
<dbReference type="GeneID" id="115882028"/>
<keyword evidence="1 3" id="KW-0863">Zinc-finger</keyword>
<evidence type="ECO:0000259" key="6">
    <source>
        <dbReference type="PROSITE" id="PS50089"/>
    </source>
</evidence>
<feature type="chain" id="PRO_5026998566" evidence="5">
    <location>
        <begin position="21"/>
        <end position="164"/>
    </location>
</feature>
<feature type="compositionally biased region" description="Basic and acidic residues" evidence="4">
    <location>
        <begin position="76"/>
        <end position="111"/>
    </location>
</feature>
<keyword evidence="5" id="KW-0732">Signal</keyword>
<name>A0A6J2XW33_SITOR</name>
<evidence type="ECO:0000256" key="3">
    <source>
        <dbReference type="PROSITE-ProRule" id="PRU00175"/>
    </source>
</evidence>
<protein>
    <submittedName>
        <fullName evidence="8">Uncharacterized RING finger protein C57A7.09-like</fullName>
    </submittedName>
</protein>
<feature type="signal peptide" evidence="5">
    <location>
        <begin position="1"/>
        <end position="20"/>
    </location>
</feature>
<keyword evidence="2" id="KW-0862">Zinc</keyword>
<dbReference type="PROSITE" id="PS50089">
    <property type="entry name" value="ZF_RING_2"/>
    <property type="match status" value="1"/>
</dbReference>
<dbReference type="KEGG" id="soy:115882028"/>
<evidence type="ECO:0000313" key="8">
    <source>
        <dbReference type="RefSeq" id="XP_030755708.1"/>
    </source>
</evidence>
<feature type="domain" description="RING-type" evidence="6">
    <location>
        <begin position="120"/>
        <end position="160"/>
    </location>
</feature>
<dbReference type="RefSeq" id="XP_030755708.1">
    <property type="nucleotide sequence ID" value="XM_030899848.1"/>
</dbReference>
<evidence type="ECO:0000313" key="7">
    <source>
        <dbReference type="Proteomes" id="UP000504635"/>
    </source>
</evidence>
<evidence type="ECO:0000256" key="1">
    <source>
        <dbReference type="ARBA" id="ARBA00022771"/>
    </source>
</evidence>